<dbReference type="Pfam" id="PF07394">
    <property type="entry name" value="DUF1501"/>
    <property type="match status" value="1"/>
</dbReference>
<dbReference type="InParanoid" id="A0A517SG20"/>
<dbReference type="SUPFAM" id="SSF53649">
    <property type="entry name" value="Alkaline phosphatase-like"/>
    <property type="match status" value="1"/>
</dbReference>
<name>A0A517SG20_9PLAN</name>
<sequence length="433" mass="46839">MALHIDCEGFARRDFLRAGSLALGGLSLGSYLRMASAGEVASAAKAKAAIFINLRGGPSHMDMFDPKPESASEYRGEFNTIPTGVPGVHFSEHLPHLASCTDKFALLRGVTHTLAAHELGTLYVNTGNRPLPSLEFPGYGSVVTKELGGPKDLPPFVAIPNTAQRAGYLGVKYAPLSTSTSPKIGQAYQVRGVSLRNGLTVTDVQRRNNLLDRLDTTFAAYEKQDQLLEGLDRFSEQALSVITSPRAREAFDIGKEPESFSKQFGSSDFGASCLLSLRLVESGVRFVTVSSNGWDTHNNNWESLKTKQLPPFDQGLSGLLTGLQQRGLLDSTIVYVTGEFGRTPKINTTRGGRDHYPRCMFMLMAGGGIKGGQVLGESDDTASGPKNDGFTPDDVAATFFHTLGIDHRKEYHTNTGRPVMIVRDGRVISDLLV</sequence>
<evidence type="ECO:0008006" key="3">
    <source>
        <dbReference type="Google" id="ProtNLM"/>
    </source>
</evidence>
<evidence type="ECO:0000313" key="2">
    <source>
        <dbReference type="Proteomes" id="UP000315700"/>
    </source>
</evidence>
<reference evidence="1 2" key="1">
    <citation type="submission" date="2019-02" db="EMBL/GenBank/DDBJ databases">
        <title>Deep-cultivation of Planctomycetes and their phenomic and genomic characterization uncovers novel biology.</title>
        <authorList>
            <person name="Wiegand S."/>
            <person name="Jogler M."/>
            <person name="Boedeker C."/>
            <person name="Pinto D."/>
            <person name="Vollmers J."/>
            <person name="Rivas-Marin E."/>
            <person name="Kohn T."/>
            <person name="Peeters S.H."/>
            <person name="Heuer A."/>
            <person name="Rast P."/>
            <person name="Oberbeckmann S."/>
            <person name="Bunk B."/>
            <person name="Jeske O."/>
            <person name="Meyerdierks A."/>
            <person name="Storesund J.E."/>
            <person name="Kallscheuer N."/>
            <person name="Luecker S."/>
            <person name="Lage O.M."/>
            <person name="Pohl T."/>
            <person name="Merkel B.J."/>
            <person name="Hornburger P."/>
            <person name="Mueller R.-W."/>
            <person name="Bruemmer F."/>
            <person name="Labrenz M."/>
            <person name="Spormann A.M."/>
            <person name="Op den Camp H."/>
            <person name="Overmann J."/>
            <person name="Amann R."/>
            <person name="Jetten M.S.M."/>
            <person name="Mascher T."/>
            <person name="Medema M.H."/>
            <person name="Devos D.P."/>
            <person name="Kaster A.-K."/>
            <person name="Ovreas L."/>
            <person name="Rohde M."/>
            <person name="Galperin M.Y."/>
            <person name="Jogler C."/>
        </authorList>
    </citation>
    <scope>NUCLEOTIDE SEQUENCE [LARGE SCALE GENOMIC DNA]</scope>
    <source>
        <strain evidence="1 2">Pan44</strain>
    </source>
</reference>
<keyword evidence="2" id="KW-1185">Reference proteome</keyword>
<dbReference type="OrthoDB" id="127333at2"/>
<dbReference type="InterPro" id="IPR010869">
    <property type="entry name" value="DUF1501"/>
</dbReference>
<dbReference type="PROSITE" id="PS51318">
    <property type="entry name" value="TAT"/>
    <property type="match status" value="1"/>
</dbReference>
<dbReference type="EMBL" id="CP036271">
    <property type="protein sequence ID" value="QDT55050.1"/>
    <property type="molecule type" value="Genomic_DNA"/>
</dbReference>
<dbReference type="RefSeq" id="WP_145030848.1">
    <property type="nucleotide sequence ID" value="NZ_CP036271.1"/>
</dbReference>
<dbReference type="InterPro" id="IPR006311">
    <property type="entry name" value="TAT_signal"/>
</dbReference>
<dbReference type="AlphaFoldDB" id="A0A517SG20"/>
<protein>
    <recommendedName>
        <fullName evidence="3">Sulfatase</fullName>
    </recommendedName>
</protein>
<evidence type="ECO:0000313" key="1">
    <source>
        <dbReference type="EMBL" id="QDT55050.1"/>
    </source>
</evidence>
<dbReference type="InterPro" id="IPR017850">
    <property type="entry name" value="Alkaline_phosphatase_core_sf"/>
</dbReference>
<accession>A0A517SG20</accession>
<dbReference type="PANTHER" id="PTHR43737:SF1">
    <property type="entry name" value="DUF1501 DOMAIN-CONTAINING PROTEIN"/>
    <property type="match status" value="1"/>
</dbReference>
<dbReference type="KEGG" id="ccos:Pan44_30910"/>
<dbReference type="Proteomes" id="UP000315700">
    <property type="component" value="Chromosome"/>
</dbReference>
<proteinExistence type="predicted"/>
<gene>
    <name evidence="1" type="ORF">Pan44_30910</name>
</gene>
<organism evidence="1 2">
    <name type="scientific">Caulifigura coniformis</name>
    <dbReference type="NCBI Taxonomy" id="2527983"/>
    <lineage>
        <taxon>Bacteria</taxon>
        <taxon>Pseudomonadati</taxon>
        <taxon>Planctomycetota</taxon>
        <taxon>Planctomycetia</taxon>
        <taxon>Planctomycetales</taxon>
        <taxon>Planctomycetaceae</taxon>
        <taxon>Caulifigura</taxon>
    </lineage>
</organism>
<dbReference type="PANTHER" id="PTHR43737">
    <property type="entry name" value="BLL7424 PROTEIN"/>
    <property type="match status" value="1"/>
</dbReference>